<evidence type="ECO:0000259" key="1">
    <source>
        <dbReference type="Pfam" id="PF09345"/>
    </source>
</evidence>
<evidence type="ECO:0000313" key="3">
    <source>
        <dbReference type="Proteomes" id="UP000199452"/>
    </source>
</evidence>
<name>A0A1G6KHN5_9BACT</name>
<accession>A0A1G6KHN5</accession>
<reference evidence="2 3" key="1">
    <citation type="submission" date="2016-09" db="EMBL/GenBank/DDBJ databases">
        <authorList>
            <person name="Capua I."/>
            <person name="De Benedictis P."/>
            <person name="Joannis T."/>
            <person name="Lombin L.H."/>
            <person name="Cattoli G."/>
        </authorList>
    </citation>
    <scope>NUCLEOTIDE SEQUENCE [LARGE SCALE GENOMIC DNA]</scope>
    <source>
        <strain evidence="2 3">A7P-90m</strain>
    </source>
</reference>
<dbReference type="Pfam" id="PF09345">
    <property type="entry name" value="SiaC"/>
    <property type="match status" value="1"/>
</dbReference>
<proteinExistence type="predicted"/>
<dbReference type="EMBL" id="FMYP01000025">
    <property type="protein sequence ID" value="SDC30589.1"/>
    <property type="molecule type" value="Genomic_DNA"/>
</dbReference>
<evidence type="ECO:0000313" key="2">
    <source>
        <dbReference type="EMBL" id="SDC30589.1"/>
    </source>
</evidence>
<gene>
    <name evidence="2" type="ORF">SAMN05216323_102513</name>
</gene>
<dbReference type="InterPro" id="IPR018530">
    <property type="entry name" value="SiaC"/>
</dbReference>
<dbReference type="Proteomes" id="UP000199452">
    <property type="component" value="Unassembled WGS sequence"/>
</dbReference>
<dbReference type="AlphaFoldDB" id="A0A1G6KHN5"/>
<sequence>MNNLEISESITTPAISFNASTGRLFVNGKSIPENVFDFYTPILTWIDEYTSNPPPQTTLELKLEYFNTSSSKRIFDIMKRMEKIAVNELSKVTIIWYYEEDDEDIYFAGNDYKAIMNPKVDFRMVEIDG</sequence>
<protein>
    <recommendedName>
        <fullName evidence="1">SiaC family regulatory phosphoprotein domain-containing protein</fullName>
    </recommendedName>
</protein>
<organism evidence="2 3">
    <name type="scientific">Williamwhitmania taraxaci</name>
    <dbReference type="NCBI Taxonomy" id="1640674"/>
    <lineage>
        <taxon>Bacteria</taxon>
        <taxon>Pseudomonadati</taxon>
        <taxon>Bacteroidota</taxon>
        <taxon>Bacteroidia</taxon>
        <taxon>Bacteroidales</taxon>
        <taxon>Williamwhitmaniaceae</taxon>
        <taxon>Williamwhitmania</taxon>
    </lineage>
</organism>
<dbReference type="OrthoDB" id="5297629at2"/>
<dbReference type="STRING" id="1640674.SAMN05216323_102513"/>
<keyword evidence="3" id="KW-1185">Reference proteome</keyword>
<dbReference type="RefSeq" id="WP_092437788.1">
    <property type="nucleotide sequence ID" value="NZ_FMYP01000025.1"/>
</dbReference>
<feature type="domain" description="SiaC family regulatory phosphoprotein" evidence="1">
    <location>
        <begin position="7"/>
        <end position="125"/>
    </location>
</feature>